<dbReference type="FunCoup" id="G7E402">
    <property type="interactions" value="118"/>
</dbReference>
<dbReference type="Pfam" id="PF08555">
    <property type="entry name" value="FAM32A"/>
    <property type="match status" value="1"/>
</dbReference>
<organism evidence="2 3">
    <name type="scientific">Mixia osmundae (strain CBS 9802 / IAM 14324 / JCM 22182 / KY 12970)</name>
    <dbReference type="NCBI Taxonomy" id="764103"/>
    <lineage>
        <taxon>Eukaryota</taxon>
        <taxon>Fungi</taxon>
        <taxon>Dikarya</taxon>
        <taxon>Basidiomycota</taxon>
        <taxon>Pucciniomycotina</taxon>
        <taxon>Mixiomycetes</taxon>
        <taxon>Mixiales</taxon>
        <taxon>Mixiaceae</taxon>
        <taxon>Mixia</taxon>
    </lineage>
</organism>
<accession>G7E402</accession>
<name>G7E402_MIXOS</name>
<evidence type="ECO:0000313" key="3">
    <source>
        <dbReference type="Proteomes" id="UP000009131"/>
    </source>
</evidence>
<dbReference type="AlphaFoldDB" id="G7E402"/>
<gene>
    <name evidence="2" type="primary">Mo04240</name>
    <name evidence="2" type="ORF">E5Q_04240</name>
</gene>
<dbReference type="EMBL" id="BABT02000126">
    <property type="protein sequence ID" value="GAA97562.1"/>
    <property type="molecule type" value="Genomic_DNA"/>
</dbReference>
<dbReference type="PANTHER" id="PTHR13282:SF6">
    <property type="entry name" value="PROTEIN FAM32A"/>
    <property type="match status" value="1"/>
</dbReference>
<feature type="region of interest" description="Disordered" evidence="1">
    <location>
        <begin position="1"/>
        <end position="73"/>
    </location>
</feature>
<reference evidence="2 3" key="1">
    <citation type="journal article" date="2011" name="J. Gen. Appl. Microbiol.">
        <title>Draft genome sequencing of the enigmatic basidiomycete Mixia osmundae.</title>
        <authorList>
            <person name="Nishida H."/>
            <person name="Nagatsuka Y."/>
            <person name="Sugiyama J."/>
        </authorList>
    </citation>
    <scope>NUCLEOTIDE SEQUENCE [LARGE SCALE GENOMIC DNA]</scope>
    <source>
        <strain evidence="3">CBS 9802 / IAM 14324 / JCM 22182 / KY 12970</strain>
    </source>
</reference>
<dbReference type="HOGENOM" id="CLU_098435_1_1_1"/>
<dbReference type="PANTHER" id="PTHR13282">
    <property type="entry name" value="PROTEIN FAM32A"/>
    <property type="match status" value="1"/>
</dbReference>
<reference evidence="2 3" key="2">
    <citation type="journal article" date="2012" name="Open Biol.">
        <title>Characteristics of nucleosomes and linker DNA regions on the genome of the basidiomycete Mixia osmundae revealed by mono- and dinucleosome mapping.</title>
        <authorList>
            <person name="Nishida H."/>
            <person name="Kondo S."/>
            <person name="Matsumoto T."/>
            <person name="Suzuki Y."/>
            <person name="Yoshikawa H."/>
            <person name="Taylor T.D."/>
            <person name="Sugiyama J."/>
        </authorList>
    </citation>
    <scope>NUCLEOTIDE SEQUENCE [LARGE SCALE GENOMIC DNA]</scope>
    <source>
        <strain evidence="3">CBS 9802 / IAM 14324 / JCM 22182 / KY 12970</strain>
    </source>
</reference>
<dbReference type="eggNOG" id="KOG3410">
    <property type="taxonomic scope" value="Eukaryota"/>
</dbReference>
<feature type="compositionally biased region" description="Polar residues" evidence="1">
    <location>
        <begin position="51"/>
        <end position="62"/>
    </location>
</feature>
<dbReference type="RefSeq" id="XP_014570651.1">
    <property type="nucleotide sequence ID" value="XM_014715165.1"/>
</dbReference>
<dbReference type="Proteomes" id="UP000009131">
    <property type="component" value="Unassembled WGS sequence"/>
</dbReference>
<comment type="caution">
    <text evidence="2">The sequence shown here is derived from an EMBL/GenBank/DDBJ whole genome shotgun (WGS) entry which is preliminary data.</text>
</comment>
<evidence type="ECO:0000256" key="1">
    <source>
        <dbReference type="SAM" id="MobiDB-lite"/>
    </source>
</evidence>
<dbReference type="GO" id="GO:0005730">
    <property type="term" value="C:nucleolus"/>
    <property type="evidence" value="ECO:0007669"/>
    <property type="project" value="TreeGrafter"/>
</dbReference>
<sequence>MGEFIGGSLKLKGKSGKKKRSSTSDASLHELPKGSAVARTEQDEARKTNERSQSPRTGTSEIAQKARYAPPHKTAAELRFEETQRKRLADKVAKQAQVTHKDRVASFNSKLESLSEHYDIPKVGPG</sequence>
<feature type="compositionally biased region" description="Low complexity" evidence="1">
    <location>
        <begin position="1"/>
        <end position="10"/>
    </location>
</feature>
<dbReference type="InParanoid" id="G7E402"/>
<dbReference type="InterPro" id="IPR013865">
    <property type="entry name" value="FAM32A"/>
</dbReference>
<dbReference type="OMA" id="RMEVMER"/>
<keyword evidence="3" id="KW-1185">Reference proteome</keyword>
<feature type="compositionally biased region" description="Basic residues" evidence="1">
    <location>
        <begin position="11"/>
        <end position="21"/>
    </location>
</feature>
<evidence type="ECO:0000313" key="2">
    <source>
        <dbReference type="EMBL" id="GAA97562.1"/>
    </source>
</evidence>
<proteinExistence type="predicted"/>
<feature type="compositionally biased region" description="Basic and acidic residues" evidence="1">
    <location>
        <begin position="40"/>
        <end position="50"/>
    </location>
</feature>
<dbReference type="OrthoDB" id="205403at2759"/>
<dbReference type="STRING" id="764103.G7E402"/>
<protein>
    <recommendedName>
        <fullName evidence="4">DUF1754-domain-containing protein</fullName>
    </recommendedName>
</protein>
<evidence type="ECO:0008006" key="4">
    <source>
        <dbReference type="Google" id="ProtNLM"/>
    </source>
</evidence>